<dbReference type="Proteomes" id="UP000001646">
    <property type="component" value="Chromosome 2"/>
</dbReference>
<accession>G1KJW8</accession>
<dbReference type="GO" id="GO:0048471">
    <property type="term" value="C:perinuclear region of cytoplasm"/>
    <property type="evidence" value="ECO:0007669"/>
    <property type="project" value="Ensembl"/>
</dbReference>
<dbReference type="Gene3D" id="3.10.20.90">
    <property type="entry name" value="Phosphatidylinositol 3-kinase Catalytic Subunit, Chain A, domain 1"/>
    <property type="match status" value="3"/>
</dbReference>
<keyword evidence="4" id="KW-1185">Reference proteome</keyword>
<dbReference type="GO" id="GO:0042593">
    <property type="term" value="P:glucose homeostasis"/>
    <property type="evidence" value="ECO:0000318"/>
    <property type="project" value="GO_Central"/>
</dbReference>
<dbReference type="PROSITE" id="PS50033">
    <property type="entry name" value="UBX"/>
    <property type="match status" value="1"/>
</dbReference>
<dbReference type="GO" id="GO:0046324">
    <property type="term" value="P:regulation of D-glucose import"/>
    <property type="evidence" value="ECO:0007669"/>
    <property type="project" value="Ensembl"/>
</dbReference>
<dbReference type="KEGG" id="acs:100551720"/>
<gene>
    <name evidence="3" type="primary">ASPSCR1</name>
</gene>
<dbReference type="InParanoid" id="G1KJW8"/>
<dbReference type="GeneID" id="100551720"/>
<dbReference type="Pfam" id="PF11470">
    <property type="entry name" value="TUG-UBL1"/>
    <property type="match status" value="1"/>
</dbReference>
<name>G1KJW8_ANOCA</name>
<dbReference type="GeneTree" id="ENSGT00940000156853"/>
<evidence type="ECO:0000259" key="2">
    <source>
        <dbReference type="PROSITE" id="PS50033"/>
    </source>
</evidence>
<reference evidence="3" key="3">
    <citation type="submission" date="2025-09" db="UniProtKB">
        <authorList>
            <consortium name="Ensembl"/>
        </authorList>
    </citation>
    <scope>IDENTIFICATION</scope>
</reference>
<dbReference type="GO" id="GO:0006886">
    <property type="term" value="P:intracellular protein transport"/>
    <property type="evidence" value="ECO:0000318"/>
    <property type="project" value="GO_Central"/>
</dbReference>
<dbReference type="GO" id="GO:0005654">
    <property type="term" value="C:nucleoplasm"/>
    <property type="evidence" value="ECO:0007669"/>
    <property type="project" value="Ensembl"/>
</dbReference>
<reference evidence="3" key="2">
    <citation type="submission" date="2025-08" db="UniProtKB">
        <authorList>
            <consortium name="Ensembl"/>
        </authorList>
    </citation>
    <scope>IDENTIFICATION</scope>
</reference>
<evidence type="ECO:0000313" key="3">
    <source>
        <dbReference type="Ensembl" id="ENSACAP00000010060.3"/>
    </source>
</evidence>
<dbReference type="PANTHER" id="PTHR46467:SF1">
    <property type="entry name" value="TETHER CONTAINING UBX DOMAIN FOR GLUT4"/>
    <property type="match status" value="1"/>
</dbReference>
<feature type="compositionally biased region" description="Basic and acidic residues" evidence="1">
    <location>
        <begin position="361"/>
        <end position="386"/>
    </location>
</feature>
<feature type="domain" description="UBX" evidence="2">
    <location>
        <begin position="523"/>
        <end position="599"/>
    </location>
</feature>
<dbReference type="InterPro" id="IPR059238">
    <property type="entry name" value="UBX1_UBXN9"/>
</dbReference>
<dbReference type="InterPro" id="IPR029071">
    <property type="entry name" value="Ubiquitin-like_domsf"/>
</dbReference>
<evidence type="ECO:0000256" key="1">
    <source>
        <dbReference type="SAM" id="MobiDB-lite"/>
    </source>
</evidence>
<sequence length="696" mass="75598">MLWYPGCCSLVGEAPVLSGIEGQRPAKTTTPRMPQHGAVGVKELSGRIHSAAYLDAATERVCYSRSPSRRPSIEKAGFPAGLGVRRKRREAGRPACLSGSRAPSPRPFGFAEAAAGAEAGCGRGAELRGSGEGGKMSAVGGGGSSGAVSVLAPNGRRVTVRVGPSTALLQILEEVCRKQNFSPNEYDLKFQRTVLDLSLQWRFANLPNNAKLEMVPISRNRAGTETAVRIALQLDDGSRLQDTFSSTHTLWDILHHFSQTREYVEEHCEVSPICIYMRDEVTGKTALEKTSLKSLGLTGGNAIIRVVTKKTSTSPSQTETENSEYLSKGSTGSTSSGEEQAGSPVPHSPVFSTSSVCSHDPALDKKCTDKQDLNKESQKSSEEHQPASEPVPSSFVPFVGDGQRLGGGSPVEMISPMSDVPMSNLAQSLSSPGGPSKPKKSKNSQGKPKEEKECLEREPIVCHPDLQHPLGSASQDLPDEFFEVTVDDVRKRLAQLQNERKRLEETPLMTQAQREAQIKEKLERYPKVVLRVYFPDRHILQGFFHPCETVGALRAFVKSHLADPEIPFYLFITPPRSILTEDSLTLFQANLFPAAVVYFGSEKQNDYYLRLDLLESVVSPSKADILVARRLSKSVTYSPPSSQPVIHSPPEPKEAGETVVPGNSEMATAVEVSQPPARRAPSGKVPKWLKLPGGKR</sequence>
<feature type="compositionally biased region" description="Low complexity" evidence="1">
    <location>
        <begin position="327"/>
        <end position="343"/>
    </location>
</feature>
<dbReference type="AlphaFoldDB" id="G1KJW8"/>
<dbReference type="CDD" id="cd16118">
    <property type="entry name" value="UBX2_UBXN9"/>
    <property type="match status" value="1"/>
</dbReference>
<dbReference type="InterPro" id="IPR001012">
    <property type="entry name" value="UBX_dom"/>
</dbReference>
<dbReference type="GO" id="GO:0005634">
    <property type="term" value="C:nucleus"/>
    <property type="evidence" value="ECO:0000318"/>
    <property type="project" value="GO_Central"/>
</dbReference>
<feature type="region of interest" description="Disordered" evidence="1">
    <location>
        <begin position="635"/>
        <end position="696"/>
    </location>
</feature>
<dbReference type="Ensembl" id="ENSACAT00000010267.4">
    <property type="protein sequence ID" value="ENSACAP00000010060.3"/>
    <property type="gene ID" value="ENSACAG00000010247.4"/>
</dbReference>
<protein>
    <submittedName>
        <fullName evidence="3">ASPSCR1 tether for SLC2A4, UBX domain containing</fullName>
    </submittedName>
</protein>
<feature type="region of interest" description="Disordered" evidence="1">
    <location>
        <begin position="310"/>
        <end position="454"/>
    </location>
</feature>
<dbReference type="Pfam" id="PF00789">
    <property type="entry name" value="UBX"/>
    <property type="match status" value="1"/>
</dbReference>
<dbReference type="CDD" id="cd16105">
    <property type="entry name" value="Ubl_ASPSCR1_like"/>
    <property type="match status" value="1"/>
</dbReference>
<dbReference type="FunFam" id="3.10.20.90:FF:000204">
    <property type="entry name" value="tether containing UBX domain for GLUT4"/>
    <property type="match status" value="1"/>
</dbReference>
<dbReference type="GO" id="GO:0012506">
    <property type="term" value="C:vesicle membrane"/>
    <property type="evidence" value="ECO:0000318"/>
    <property type="project" value="GO_Central"/>
</dbReference>
<feature type="compositionally biased region" description="Polar residues" evidence="1">
    <location>
        <begin position="635"/>
        <end position="645"/>
    </location>
</feature>
<dbReference type="OrthoDB" id="440781at2759"/>
<dbReference type="SUPFAM" id="SSF54236">
    <property type="entry name" value="Ubiquitin-like"/>
    <property type="match status" value="2"/>
</dbReference>
<dbReference type="Bgee" id="ENSACAG00000010247">
    <property type="expression patterns" value="Expressed in skeletal muscle tissue and 13 other cell types or tissues"/>
</dbReference>
<dbReference type="CTD" id="79058"/>
<evidence type="ECO:0000313" key="4">
    <source>
        <dbReference type="Proteomes" id="UP000001646"/>
    </source>
</evidence>
<organism evidence="3 4">
    <name type="scientific">Anolis carolinensis</name>
    <name type="common">Green anole</name>
    <name type="synonym">American chameleon</name>
    <dbReference type="NCBI Taxonomy" id="28377"/>
    <lineage>
        <taxon>Eukaryota</taxon>
        <taxon>Metazoa</taxon>
        <taxon>Chordata</taxon>
        <taxon>Craniata</taxon>
        <taxon>Vertebrata</taxon>
        <taxon>Euteleostomi</taxon>
        <taxon>Lepidosauria</taxon>
        <taxon>Squamata</taxon>
        <taxon>Bifurcata</taxon>
        <taxon>Unidentata</taxon>
        <taxon>Episquamata</taxon>
        <taxon>Toxicofera</taxon>
        <taxon>Iguania</taxon>
        <taxon>Dactyloidae</taxon>
        <taxon>Anolis</taxon>
    </lineage>
</organism>
<proteinExistence type="predicted"/>
<reference evidence="3 4" key="1">
    <citation type="submission" date="2009-12" db="EMBL/GenBank/DDBJ databases">
        <title>The Genome Sequence of Anolis carolinensis (Green Anole Lizard).</title>
        <authorList>
            <consortium name="The Genome Sequencing Platform"/>
            <person name="Di Palma F."/>
            <person name="Alfoldi J."/>
            <person name="Heiman D."/>
            <person name="Young S."/>
            <person name="Grabherr M."/>
            <person name="Johnson J."/>
            <person name="Lander E.S."/>
            <person name="Lindblad-Toh K."/>
        </authorList>
    </citation>
    <scope>NUCLEOTIDE SEQUENCE [LARGE SCALE GENOMIC DNA]</scope>
    <source>
        <strain evidence="3 4">JBL SC #1</strain>
    </source>
</reference>
<dbReference type="InterPro" id="IPR021569">
    <property type="entry name" value="TUG-UBL1"/>
</dbReference>
<dbReference type="PANTHER" id="PTHR46467">
    <property type="entry name" value="TETHER CONTAINING UBX DOMAIN FOR GLUT4"/>
    <property type="match status" value="1"/>
</dbReference>
<dbReference type="GO" id="GO:0005829">
    <property type="term" value="C:cytosol"/>
    <property type="evidence" value="ECO:0007669"/>
    <property type="project" value="Ensembl"/>
</dbReference>
<dbReference type="GO" id="GO:0005737">
    <property type="term" value="C:cytoplasm"/>
    <property type="evidence" value="ECO:0000318"/>
    <property type="project" value="GO_Central"/>
</dbReference>
<feature type="compositionally biased region" description="Polar residues" evidence="1">
    <location>
        <begin position="310"/>
        <end position="325"/>
    </location>
</feature>
<dbReference type="CDD" id="cd17075">
    <property type="entry name" value="UBX1_UBXN9"/>
    <property type="match status" value="1"/>
</dbReference>
<dbReference type="GO" id="GO:0009898">
    <property type="term" value="C:cytoplasmic side of plasma membrane"/>
    <property type="evidence" value="ECO:0007669"/>
    <property type="project" value="Ensembl"/>
</dbReference>
<dbReference type="HOGENOM" id="CLU_025227_0_0_1"/>